<dbReference type="Gramene" id="PGSC0003DMT400062281">
    <property type="protein sequence ID" value="PGSC0003DMT400062281"/>
    <property type="gene ID" value="PGSC0003DMG400024235"/>
</dbReference>
<accession>M1C8U2</accession>
<sequence length="111" mass="12336">MKKKSGDIDDDGMVINFTYNENGQMLVENVTHPDNPEIHLTVDLPIYDDGEPNGKAEEVLQDEEAQVGEEVVVVIAAAKPCPTIHDEVVPVVEYHFPDLNLPPPEEDDEDI</sequence>
<dbReference type="EnsemblPlants" id="PGSC0003DMT400062281">
    <property type="protein sequence ID" value="PGSC0003DMT400062281"/>
    <property type="gene ID" value="PGSC0003DMG400024235"/>
</dbReference>
<protein>
    <submittedName>
        <fullName evidence="1">Uncharacterized protein</fullName>
    </submittedName>
</protein>
<organism evidence="1 2">
    <name type="scientific">Solanum tuberosum</name>
    <name type="common">Potato</name>
    <dbReference type="NCBI Taxonomy" id="4113"/>
    <lineage>
        <taxon>Eukaryota</taxon>
        <taxon>Viridiplantae</taxon>
        <taxon>Streptophyta</taxon>
        <taxon>Embryophyta</taxon>
        <taxon>Tracheophyta</taxon>
        <taxon>Spermatophyta</taxon>
        <taxon>Magnoliopsida</taxon>
        <taxon>eudicotyledons</taxon>
        <taxon>Gunneridae</taxon>
        <taxon>Pentapetalae</taxon>
        <taxon>asterids</taxon>
        <taxon>lamiids</taxon>
        <taxon>Solanales</taxon>
        <taxon>Solanaceae</taxon>
        <taxon>Solanoideae</taxon>
        <taxon>Solaneae</taxon>
        <taxon>Solanum</taxon>
    </lineage>
</organism>
<keyword evidence="2" id="KW-1185">Reference proteome</keyword>
<name>M1C8U2_SOLTU</name>
<dbReference type="Proteomes" id="UP000011115">
    <property type="component" value="Unassembled WGS sequence"/>
</dbReference>
<reference evidence="1" key="2">
    <citation type="submission" date="2015-06" db="UniProtKB">
        <authorList>
            <consortium name="EnsemblPlants"/>
        </authorList>
    </citation>
    <scope>IDENTIFICATION</scope>
    <source>
        <strain evidence="1">DM1-3 516 R44</strain>
    </source>
</reference>
<evidence type="ECO:0000313" key="1">
    <source>
        <dbReference type="EnsemblPlants" id="PGSC0003DMT400062281"/>
    </source>
</evidence>
<proteinExistence type="predicted"/>
<evidence type="ECO:0000313" key="2">
    <source>
        <dbReference type="Proteomes" id="UP000011115"/>
    </source>
</evidence>
<dbReference type="HOGENOM" id="CLU_2175547_0_0_1"/>
<dbReference type="AlphaFoldDB" id="M1C8U2"/>
<reference evidence="2" key="1">
    <citation type="journal article" date="2011" name="Nature">
        <title>Genome sequence and analysis of the tuber crop potato.</title>
        <authorList>
            <consortium name="The Potato Genome Sequencing Consortium"/>
        </authorList>
    </citation>
    <scope>NUCLEOTIDE SEQUENCE [LARGE SCALE GENOMIC DNA]</scope>
    <source>
        <strain evidence="2">cv. DM1-3 516 R44</strain>
    </source>
</reference>
<dbReference type="InParanoid" id="M1C8U2"/>
<dbReference type="PaxDb" id="4113-PGSC0003DMT400062281"/>